<proteinExistence type="predicted"/>
<reference evidence="2" key="1">
    <citation type="submission" date="2023-03" db="EMBL/GenBank/DDBJ databases">
        <title>Massive genome expansion in bonnet fungi (Mycena s.s.) driven by repeated elements and novel gene families across ecological guilds.</title>
        <authorList>
            <consortium name="Lawrence Berkeley National Laboratory"/>
            <person name="Harder C.B."/>
            <person name="Miyauchi S."/>
            <person name="Viragh M."/>
            <person name="Kuo A."/>
            <person name="Thoen E."/>
            <person name="Andreopoulos B."/>
            <person name="Lu D."/>
            <person name="Skrede I."/>
            <person name="Drula E."/>
            <person name="Henrissat B."/>
            <person name="Morin E."/>
            <person name="Kohler A."/>
            <person name="Barry K."/>
            <person name="LaButti K."/>
            <person name="Morin E."/>
            <person name="Salamov A."/>
            <person name="Lipzen A."/>
            <person name="Mereny Z."/>
            <person name="Hegedus B."/>
            <person name="Baldrian P."/>
            <person name="Stursova M."/>
            <person name="Weitz H."/>
            <person name="Taylor A."/>
            <person name="Grigoriev I.V."/>
            <person name="Nagy L.G."/>
            <person name="Martin F."/>
            <person name="Kauserud H."/>
        </authorList>
    </citation>
    <scope>NUCLEOTIDE SEQUENCE</scope>
    <source>
        <strain evidence="2">9144</strain>
    </source>
</reference>
<feature type="region of interest" description="Disordered" evidence="1">
    <location>
        <begin position="230"/>
        <end position="262"/>
    </location>
</feature>
<comment type="caution">
    <text evidence="2">The sequence shown here is derived from an EMBL/GenBank/DDBJ whole genome shotgun (WGS) entry which is preliminary data.</text>
</comment>
<evidence type="ECO:0000313" key="2">
    <source>
        <dbReference type="EMBL" id="KAJ7199880.1"/>
    </source>
</evidence>
<organism evidence="2 3">
    <name type="scientific">Mycena pura</name>
    <dbReference type="NCBI Taxonomy" id="153505"/>
    <lineage>
        <taxon>Eukaryota</taxon>
        <taxon>Fungi</taxon>
        <taxon>Dikarya</taxon>
        <taxon>Basidiomycota</taxon>
        <taxon>Agaricomycotina</taxon>
        <taxon>Agaricomycetes</taxon>
        <taxon>Agaricomycetidae</taxon>
        <taxon>Agaricales</taxon>
        <taxon>Marasmiineae</taxon>
        <taxon>Mycenaceae</taxon>
        <taxon>Mycena</taxon>
    </lineage>
</organism>
<name>A0AAD6Y6Y2_9AGAR</name>
<gene>
    <name evidence="2" type="ORF">GGX14DRAFT_661351</name>
</gene>
<evidence type="ECO:0000256" key="1">
    <source>
        <dbReference type="SAM" id="MobiDB-lite"/>
    </source>
</evidence>
<feature type="compositionally biased region" description="Acidic residues" evidence="1">
    <location>
        <begin position="250"/>
        <end position="262"/>
    </location>
</feature>
<keyword evidence="3" id="KW-1185">Reference proteome</keyword>
<protein>
    <submittedName>
        <fullName evidence="2">Uncharacterized protein</fullName>
    </submittedName>
</protein>
<evidence type="ECO:0000313" key="3">
    <source>
        <dbReference type="Proteomes" id="UP001219525"/>
    </source>
</evidence>
<dbReference type="EMBL" id="JARJCW010000066">
    <property type="protein sequence ID" value="KAJ7199880.1"/>
    <property type="molecule type" value="Genomic_DNA"/>
</dbReference>
<accession>A0AAD6Y6Y2</accession>
<sequence length="262" mass="29633">MHFLFPSLYHTKLRQAKLTSFFSQAAVTRLRQPSQSRTPRLQSPQLRPRLTQAVLSQFFPSAAMYRGDWWQVPEEWLTNLALRRQFLLPARRRPGLPTGDTSPLPFPPDTQDEKRRKIIMKDVFRRVAAAATDYEEYGHEQACWEANRDAAMFDPDFFQKLGDEALDFLHDTLGPRAHAYVDHEIADGGSLRFCYKQSGLPYLESARKGDDSPMAIYELLVAADAADMGLEHEASGTSPPPSSPASYANDQEDTSNVDDIVL</sequence>
<dbReference type="Proteomes" id="UP001219525">
    <property type="component" value="Unassembled WGS sequence"/>
</dbReference>
<dbReference type="AlphaFoldDB" id="A0AAD6Y6Y2"/>